<dbReference type="InterPro" id="IPR039223">
    <property type="entry name" value="AATF/Bfr2"/>
</dbReference>
<dbReference type="Pfam" id="PF08164">
    <property type="entry name" value="TRAUB"/>
    <property type="match status" value="1"/>
</dbReference>
<proteinExistence type="inferred from homology"/>
<feature type="domain" description="Apoptosis-antagonizing transcription factor C-terminal" evidence="4">
    <location>
        <begin position="322"/>
        <end position="402"/>
    </location>
</feature>
<evidence type="ECO:0000313" key="6">
    <source>
        <dbReference type="EMBL" id="GMM51903.1"/>
    </source>
</evidence>
<keyword evidence="7" id="KW-1185">Reference proteome</keyword>
<organism evidence="6 7">
    <name type="scientific">Starmerella bacillaris</name>
    <name type="common">Yeast</name>
    <name type="synonym">Candida zemplinina</name>
    <dbReference type="NCBI Taxonomy" id="1247836"/>
    <lineage>
        <taxon>Eukaryota</taxon>
        <taxon>Fungi</taxon>
        <taxon>Dikarya</taxon>
        <taxon>Ascomycota</taxon>
        <taxon>Saccharomycotina</taxon>
        <taxon>Dipodascomycetes</taxon>
        <taxon>Dipodascales</taxon>
        <taxon>Trichomonascaceae</taxon>
        <taxon>Starmerella</taxon>
    </lineage>
</organism>
<dbReference type="GO" id="GO:0005730">
    <property type="term" value="C:nucleolus"/>
    <property type="evidence" value="ECO:0007669"/>
    <property type="project" value="TreeGrafter"/>
</dbReference>
<reference evidence="6 7" key="1">
    <citation type="journal article" date="2023" name="Elife">
        <title>Identification of key yeast species and microbe-microbe interactions impacting larval growth of Drosophila in the wild.</title>
        <authorList>
            <person name="Mure A."/>
            <person name="Sugiura Y."/>
            <person name="Maeda R."/>
            <person name="Honda K."/>
            <person name="Sakurai N."/>
            <person name="Takahashi Y."/>
            <person name="Watada M."/>
            <person name="Katoh T."/>
            <person name="Gotoh A."/>
            <person name="Gotoh Y."/>
            <person name="Taniguchi I."/>
            <person name="Nakamura K."/>
            <person name="Hayashi T."/>
            <person name="Katayama T."/>
            <person name="Uemura T."/>
            <person name="Hattori Y."/>
        </authorList>
    </citation>
    <scope>NUCLEOTIDE SEQUENCE [LARGE SCALE GENOMIC DNA]</scope>
    <source>
        <strain evidence="6 7">SB-73</strain>
    </source>
</reference>
<dbReference type="Proteomes" id="UP001362899">
    <property type="component" value="Unassembled WGS sequence"/>
</dbReference>
<evidence type="ECO:0000256" key="3">
    <source>
        <dbReference type="SAM" id="MobiDB-lite"/>
    </source>
</evidence>
<sequence>MARTKTLSEELAEQASHNIPDYDPEDFENQNLSDSESNSDENSSDEEKDRTEHYVTVGKSRLRDDGIALAEGKYKGSRVSRDDLNQSDSSEESQMDSEDEQEMPKLNTSKPSTGISQILSAEQKYLLTKLTTEQNDDVNKGLAVTAQMKMYEGLLDLRIQSQKILASATKFSSGDEEPIKASSLYPLIGEVLRLRDRLSDNSSENNSTSATGTTSINEDSFDELVDKCSKQDEALRRKRESVLTKWSKKVALSSGKNAMQTSKLTSLGQSAAVQVNNVLGDIDRLIVRTQTDRSQASEVDSADKTNTESAKSVFFFDDTDFYRLLLKDLIDRRMADSNNGGLTNASGLKWKVSKHKKKVDTKASKGRKLRYNVVEKIQGFDAPRNVYTWNDNQAEDLYAGLLGVHITMDDNEESSKANEDEVDTNIKVGNDFALFG</sequence>
<protein>
    <recommendedName>
        <fullName evidence="2">Protein BFR2</fullName>
    </recommendedName>
</protein>
<feature type="compositionally biased region" description="Acidic residues" evidence="3">
    <location>
        <begin position="89"/>
        <end position="101"/>
    </location>
</feature>
<dbReference type="PANTHER" id="PTHR15565:SF0">
    <property type="entry name" value="PROTEIN AATF"/>
    <property type="match status" value="1"/>
</dbReference>
<feature type="domain" description="AATF leucine zipper-containing" evidence="5">
    <location>
        <begin position="137"/>
        <end position="249"/>
    </location>
</feature>
<comment type="similarity">
    <text evidence="1">Belongs to the AATF family.</text>
</comment>
<dbReference type="EMBL" id="BTGC01000008">
    <property type="protein sequence ID" value="GMM51903.1"/>
    <property type="molecule type" value="Genomic_DNA"/>
</dbReference>
<dbReference type="InterPro" id="IPR025160">
    <property type="entry name" value="AATF"/>
</dbReference>
<name>A0AAV5RKE6_STABA</name>
<dbReference type="InterPro" id="IPR012617">
    <property type="entry name" value="AATF_C"/>
</dbReference>
<gene>
    <name evidence="6" type="ORF">DASB73_028660</name>
</gene>
<evidence type="ECO:0000259" key="4">
    <source>
        <dbReference type="Pfam" id="PF08164"/>
    </source>
</evidence>
<accession>A0AAV5RKE6</accession>
<dbReference type="AlphaFoldDB" id="A0AAV5RKE6"/>
<dbReference type="Pfam" id="PF13339">
    <property type="entry name" value="AATF-Che1"/>
    <property type="match status" value="1"/>
</dbReference>
<evidence type="ECO:0000256" key="2">
    <source>
        <dbReference type="ARBA" id="ARBA00013850"/>
    </source>
</evidence>
<comment type="caution">
    <text evidence="6">The sequence shown here is derived from an EMBL/GenBank/DDBJ whole genome shotgun (WGS) entry which is preliminary data.</text>
</comment>
<feature type="region of interest" description="Disordered" evidence="3">
    <location>
        <begin position="1"/>
        <end position="114"/>
    </location>
</feature>
<evidence type="ECO:0000313" key="7">
    <source>
        <dbReference type="Proteomes" id="UP001362899"/>
    </source>
</evidence>
<dbReference type="PANTHER" id="PTHR15565">
    <property type="entry name" value="AATF PROTEIN APOPTOSIS ANTAGONIZING TRANSCRIPTION FACTOR"/>
    <property type="match status" value="1"/>
</dbReference>
<evidence type="ECO:0000256" key="1">
    <source>
        <dbReference type="ARBA" id="ARBA00008966"/>
    </source>
</evidence>
<evidence type="ECO:0000259" key="5">
    <source>
        <dbReference type="Pfam" id="PF13339"/>
    </source>
</evidence>